<dbReference type="RefSeq" id="WP_214357705.1">
    <property type="nucleotide sequence ID" value="NZ_JAFEJS010000002.1"/>
</dbReference>
<protein>
    <submittedName>
        <fullName evidence="3">MurR/RpiR family transcriptional regulator</fullName>
    </submittedName>
</protein>
<organism evidence="3 4">
    <name type="scientific">Bifidobacterium santillanense</name>
    <dbReference type="NCBI Taxonomy" id="2809028"/>
    <lineage>
        <taxon>Bacteria</taxon>
        <taxon>Bacillati</taxon>
        <taxon>Actinomycetota</taxon>
        <taxon>Actinomycetes</taxon>
        <taxon>Bifidobacteriales</taxon>
        <taxon>Bifidobacteriaceae</taxon>
        <taxon>Bifidobacterium</taxon>
    </lineage>
</organism>
<dbReference type="InterPro" id="IPR000281">
    <property type="entry name" value="HTH_RpiR"/>
</dbReference>
<dbReference type="InterPro" id="IPR009057">
    <property type="entry name" value="Homeodomain-like_sf"/>
</dbReference>
<accession>A0ABS5UNH0</accession>
<dbReference type="InterPro" id="IPR036388">
    <property type="entry name" value="WH-like_DNA-bd_sf"/>
</dbReference>
<evidence type="ECO:0000259" key="2">
    <source>
        <dbReference type="PROSITE" id="PS51464"/>
    </source>
</evidence>
<evidence type="ECO:0000259" key="1">
    <source>
        <dbReference type="PROSITE" id="PS51071"/>
    </source>
</evidence>
<evidence type="ECO:0000313" key="3">
    <source>
        <dbReference type="EMBL" id="MBT1172429.1"/>
    </source>
</evidence>
<dbReference type="SUPFAM" id="SSF46689">
    <property type="entry name" value="Homeodomain-like"/>
    <property type="match status" value="1"/>
</dbReference>
<feature type="domain" description="SIS" evidence="2">
    <location>
        <begin position="122"/>
        <end position="266"/>
    </location>
</feature>
<dbReference type="PROSITE" id="PS51071">
    <property type="entry name" value="HTH_RPIR"/>
    <property type="match status" value="1"/>
</dbReference>
<dbReference type="Pfam" id="PF01418">
    <property type="entry name" value="HTH_6"/>
    <property type="match status" value="1"/>
</dbReference>
<name>A0ABS5UNH0_9BIFI</name>
<dbReference type="InterPro" id="IPR001347">
    <property type="entry name" value="SIS_dom"/>
</dbReference>
<dbReference type="PANTHER" id="PTHR30514">
    <property type="entry name" value="GLUCOKINASE"/>
    <property type="match status" value="1"/>
</dbReference>
<dbReference type="EMBL" id="JAFEJS010000002">
    <property type="protein sequence ID" value="MBT1172429.1"/>
    <property type="molecule type" value="Genomic_DNA"/>
</dbReference>
<dbReference type="PANTHER" id="PTHR30514:SF1">
    <property type="entry name" value="HTH-TYPE TRANSCRIPTIONAL REGULATOR HEXR-RELATED"/>
    <property type="match status" value="1"/>
</dbReference>
<dbReference type="InterPro" id="IPR047640">
    <property type="entry name" value="RpiR-like"/>
</dbReference>
<dbReference type="Gene3D" id="3.40.50.10490">
    <property type="entry name" value="Glucose-6-phosphate isomerase like protein, domain 1"/>
    <property type="match status" value="1"/>
</dbReference>
<dbReference type="PROSITE" id="PS51464">
    <property type="entry name" value="SIS"/>
    <property type="match status" value="1"/>
</dbReference>
<proteinExistence type="predicted"/>
<dbReference type="InterPro" id="IPR046348">
    <property type="entry name" value="SIS_dom_sf"/>
</dbReference>
<dbReference type="Gene3D" id="1.10.10.10">
    <property type="entry name" value="Winged helix-like DNA-binding domain superfamily/Winged helix DNA-binding domain"/>
    <property type="match status" value="1"/>
</dbReference>
<gene>
    <name evidence="3" type="ORF">JS528_03440</name>
</gene>
<feature type="domain" description="HTH rpiR-type" evidence="1">
    <location>
        <begin position="4"/>
        <end position="80"/>
    </location>
</feature>
<keyword evidence="4" id="KW-1185">Reference proteome</keyword>
<sequence length="266" mass="29957">MGMLLNRLLIILIEEDMHSTRYHIALTMLEHYWSIQNMTIDEMAALCAVAKSTISKFCRSIGFPNYPALKESVPRNASNRLTFDKMNLGYMTEHGTDEYIDRLAEDVAAQKALLEDGNIDRLAIDLTRYDKVAAFGLVYSETAAIDLQSKLAYDQKFIYTAMRDDKQHEFVASAGEDTLIIVFSYSGDYLLRQQLAQGDVRKNVFKESRARIVCVTANPEVAKSGIADYCITMPNPSGFGTHSVLYPIVTDLIAFKYRRYAGLADS</sequence>
<evidence type="ECO:0000313" key="4">
    <source>
        <dbReference type="Proteomes" id="UP000773064"/>
    </source>
</evidence>
<dbReference type="Proteomes" id="UP000773064">
    <property type="component" value="Unassembled WGS sequence"/>
</dbReference>
<reference evidence="3 4" key="1">
    <citation type="journal article" date="2021" name="Environ. Microbiol.">
        <title>Genetic insights into the dark matter of the mammalian gut microbiota through targeted genome reconstruction.</title>
        <authorList>
            <person name="Lugli G.A."/>
            <person name="Alessandri G."/>
            <person name="Milani C."/>
            <person name="Viappiani A."/>
            <person name="Fontana F."/>
            <person name="Tarracchini C."/>
            <person name="Mancabelli L."/>
            <person name="Argentini C."/>
            <person name="Ruiz L."/>
            <person name="Margolles A."/>
            <person name="van Sinderen D."/>
            <person name="Turroni F."/>
            <person name="Ventura M."/>
        </authorList>
    </citation>
    <scope>NUCLEOTIDE SEQUENCE [LARGE SCALE GENOMIC DNA]</scope>
    <source>
        <strain evidence="3 4">MA2</strain>
    </source>
</reference>
<dbReference type="SUPFAM" id="SSF53697">
    <property type="entry name" value="SIS domain"/>
    <property type="match status" value="1"/>
</dbReference>
<comment type="caution">
    <text evidence="3">The sequence shown here is derived from an EMBL/GenBank/DDBJ whole genome shotgun (WGS) entry which is preliminary data.</text>
</comment>